<sequence length="392" mass="42557">MGDGKPHPARWLFHVIEHITAVAAADGEAVADIALRFKAQLPDQRRSDLVAPQRHAVSPADPRDLHRQLPRTGVQQNPPGQVPGPLVVVIVHKQNLLEEILFELCRIFWKQIPVMYPTAVGRKNKKCPNRTREGVNMGFLSPKAVCAVCGKDCGLNRFQLANKEWVCPSCFKAAGFNMSTPIRTMTADSVKQAIASRNADSDKLSTFTVTKQVPGMLCVDENQKLWYTPVGVGGKKHPHIFRFSDIIDYELLEDGNTITKGGLGGAVVGATLFGGVGAIVGSNTGKKHGKSTCTSMKIKITVRSMECPTEYIEIIGFETKKDGMIYKTLAKQAQECLSILGVICDQAAPAADAPAQQAVSAADEILKFKQLLDAGVITQEEFNAKKAQLLGL</sequence>
<feature type="region of interest" description="Disordered" evidence="1">
    <location>
        <begin position="46"/>
        <end position="80"/>
    </location>
</feature>
<feature type="domain" description="SHOCT" evidence="2">
    <location>
        <begin position="363"/>
        <end position="390"/>
    </location>
</feature>
<protein>
    <submittedName>
        <fullName evidence="3">Short C-terminal domain</fullName>
    </submittedName>
</protein>
<proteinExistence type="predicted"/>
<accession>A0A8S5SK00</accession>
<reference evidence="3" key="1">
    <citation type="journal article" date="2021" name="Proc. Natl. Acad. Sci. U.S.A.">
        <title>A Catalog of Tens of Thousands of Viruses from Human Metagenomes Reveals Hidden Associations with Chronic Diseases.</title>
        <authorList>
            <person name="Tisza M.J."/>
            <person name="Buck C.B."/>
        </authorList>
    </citation>
    <scope>NUCLEOTIDE SEQUENCE</scope>
    <source>
        <strain evidence="3">CtFIm6</strain>
    </source>
</reference>
<evidence type="ECO:0000259" key="2">
    <source>
        <dbReference type="Pfam" id="PF09851"/>
    </source>
</evidence>
<dbReference type="Pfam" id="PF09851">
    <property type="entry name" value="SHOCT"/>
    <property type="match status" value="1"/>
</dbReference>
<organism evidence="3">
    <name type="scientific">Siphoviridae sp. ctFIm6</name>
    <dbReference type="NCBI Taxonomy" id="2827818"/>
    <lineage>
        <taxon>Viruses</taxon>
        <taxon>Duplodnaviria</taxon>
        <taxon>Heunggongvirae</taxon>
        <taxon>Uroviricota</taxon>
        <taxon>Caudoviricetes</taxon>
    </lineage>
</organism>
<evidence type="ECO:0000313" key="3">
    <source>
        <dbReference type="EMBL" id="DAF51007.1"/>
    </source>
</evidence>
<evidence type="ECO:0000256" key="1">
    <source>
        <dbReference type="SAM" id="MobiDB-lite"/>
    </source>
</evidence>
<dbReference type="InterPro" id="IPR018649">
    <property type="entry name" value="SHOCT"/>
</dbReference>
<name>A0A8S5SK00_9CAUD</name>
<dbReference type="EMBL" id="BK032608">
    <property type="protein sequence ID" value="DAF51007.1"/>
    <property type="molecule type" value="Genomic_DNA"/>
</dbReference>